<dbReference type="SMART" id="SM00248">
    <property type="entry name" value="ANK"/>
    <property type="match status" value="9"/>
</dbReference>
<sequence length="1137" mass="125173">MHIINVETLMLEEFPRRPQDDYAILSHTWKSVASDEVLYSDIKPNGLAGCPDKPGKHKVKGCCQQAKAEGFKYVWIDSCCIDKSNAVELGEAINSMYRWYRESSICYVYMEDVPNEDDVLEPGAAFSQSRWFTRGWTLQEMLAPVELHFYNTSWNIIAAKQDIIHELEAITGVPRQSLLDFDPNTTQATVAQRMSWASCRTTTRDEDRSYSLLGLFDVNLPMIYGEGGRNAFVRLQQAVMEKTRDNSIFAWGLTDGSTNKAKRRPLSMASTGSDVATDDLVSEGIWASSPSDFSRCGKVVARKPVGGTVFSFSSGRLQIDMTPVSLISPPIKRPDGTFLARSHTRYRGSNDTAATDGQNAASSTPKMYYGLLNCGPESESGSLNVVIGIPLCVATKDKDSNYAPKEYIRPIGYTPFYLNRPVLKEGESWPQESTSIRVEMEAGSRSTSRQVWYSLRYPRKSLALVESYPRSAWRGSTARMPDADDVDLLEQHKKKWYLARFRPVGGEKHELGLGSSEDILLVVCVRLDLDRTKLSVVGSLMTVSQKTLVEKIAGKLPYLRESIYHHKTVSVNGMGMAASVELDTETFTIAPMTTYSPSKTLNAEAEMVHADNNISLPDLFSLQDSLLGSSMRLKSAGEEHSNLLAIRMERLAKVESDLKRLEDERNELVAAITPLQESVAFATAKIDELEVQFRAVERKVEKYVADATANEPPIAQQNWLGELLLARHGVIESCSVCRTHYRSEEMATTDAGSAVHPFRHLYAEEDPIYSIQPVGQMALFCAVAHGRVHETQQLLRAGASADAPIQRQLRPLIMMAAFDGNRTLAGMLVHRGHAKVDVRDKATGETPLWVALKRGHHAAAQFLVDAGANVLAKNASGDTLMNWAAGAGSLSRVRFLIRNGGNALNEIGVQKAPLVAAAYNGNEDVIRTLLERITTTDKEKSDSIVQAALRAAVTSDHANAVRLLLTNKIDSLNIAPLLLEAVEKKSVPVLDALLDSKDVQGLDWQDPASAVAMMVACLENPPDCLAVLLRHNFPVDVVLPKNGPRPLTVAATYGRYEAVDMLLLGGAQVDLESPDELRTPLYMAIKGGHTRTVRVLLAHGADPTKSVGLLGSPLKKAKQMGDKMILDLLENARSKRS</sequence>
<keyword evidence="6" id="KW-1185">Reference proteome</keyword>
<evidence type="ECO:0000259" key="3">
    <source>
        <dbReference type="Pfam" id="PF06985"/>
    </source>
</evidence>
<dbReference type="EMBL" id="JAWCUI010000024">
    <property type="protein sequence ID" value="KAL1896118.1"/>
    <property type="molecule type" value="Genomic_DNA"/>
</dbReference>
<evidence type="ECO:0008006" key="7">
    <source>
        <dbReference type="Google" id="ProtNLM"/>
    </source>
</evidence>
<dbReference type="PROSITE" id="PS50088">
    <property type="entry name" value="ANK_REPEAT"/>
    <property type="match status" value="3"/>
</dbReference>
<gene>
    <name evidence="5" type="ORF">Sste5346_004860</name>
</gene>
<feature type="repeat" description="ANK" evidence="1">
    <location>
        <begin position="1042"/>
        <end position="1074"/>
    </location>
</feature>
<dbReference type="InterPro" id="IPR010730">
    <property type="entry name" value="HET"/>
</dbReference>
<comment type="caution">
    <text evidence="5">The sequence shown here is derived from an EMBL/GenBank/DDBJ whole genome shotgun (WGS) entry which is preliminary data.</text>
</comment>
<name>A0ABR3Z6D9_9PEZI</name>
<feature type="repeat" description="ANK" evidence="1">
    <location>
        <begin position="843"/>
        <end position="875"/>
    </location>
</feature>
<dbReference type="PANTHER" id="PTHR10622">
    <property type="entry name" value="HET DOMAIN-CONTAINING PROTEIN"/>
    <property type="match status" value="1"/>
</dbReference>
<evidence type="ECO:0000256" key="1">
    <source>
        <dbReference type="PROSITE-ProRule" id="PRU00023"/>
    </source>
</evidence>
<evidence type="ECO:0000256" key="2">
    <source>
        <dbReference type="SAM" id="Coils"/>
    </source>
</evidence>
<dbReference type="PANTHER" id="PTHR10622:SF10">
    <property type="entry name" value="HET DOMAIN-CONTAINING PROTEIN"/>
    <property type="match status" value="1"/>
</dbReference>
<dbReference type="Gene3D" id="1.25.40.20">
    <property type="entry name" value="Ankyrin repeat-containing domain"/>
    <property type="match status" value="2"/>
</dbReference>
<feature type="repeat" description="ANK" evidence="1">
    <location>
        <begin position="1076"/>
        <end position="1102"/>
    </location>
</feature>
<proteinExistence type="predicted"/>
<dbReference type="Pfam" id="PF12796">
    <property type="entry name" value="Ank_2"/>
    <property type="match status" value="2"/>
</dbReference>
<keyword evidence="1" id="KW-0040">ANK repeat</keyword>
<dbReference type="InterPro" id="IPR036770">
    <property type="entry name" value="Ankyrin_rpt-contain_sf"/>
</dbReference>
<feature type="domain" description="DUF8212" evidence="4">
    <location>
        <begin position="230"/>
        <end position="301"/>
    </location>
</feature>
<keyword evidence="2" id="KW-0175">Coiled coil</keyword>
<protein>
    <recommendedName>
        <fullName evidence="7">Heterokaryon incompatibility domain-containing protein</fullName>
    </recommendedName>
</protein>
<dbReference type="SUPFAM" id="SSF48403">
    <property type="entry name" value="Ankyrin repeat"/>
    <property type="match status" value="1"/>
</dbReference>
<dbReference type="Pfam" id="PF06985">
    <property type="entry name" value="HET"/>
    <property type="match status" value="1"/>
</dbReference>
<feature type="coiled-coil region" evidence="2">
    <location>
        <begin position="644"/>
        <end position="706"/>
    </location>
</feature>
<dbReference type="Proteomes" id="UP001583186">
    <property type="component" value="Unassembled WGS sequence"/>
</dbReference>
<dbReference type="Pfam" id="PF26640">
    <property type="entry name" value="DUF8212"/>
    <property type="match status" value="1"/>
</dbReference>
<evidence type="ECO:0000259" key="4">
    <source>
        <dbReference type="Pfam" id="PF26640"/>
    </source>
</evidence>
<evidence type="ECO:0000313" key="5">
    <source>
        <dbReference type="EMBL" id="KAL1896118.1"/>
    </source>
</evidence>
<evidence type="ECO:0000313" key="6">
    <source>
        <dbReference type="Proteomes" id="UP001583186"/>
    </source>
</evidence>
<accession>A0ABR3Z6D9</accession>
<dbReference type="InterPro" id="IPR058525">
    <property type="entry name" value="DUF8212"/>
</dbReference>
<feature type="domain" description="Heterokaryon incompatibility" evidence="3">
    <location>
        <begin position="22"/>
        <end position="113"/>
    </location>
</feature>
<reference evidence="5 6" key="1">
    <citation type="journal article" date="2024" name="IMA Fungus">
        <title>IMA Genome - F19 : A genome assembly and annotation guide to empower mycologists, including annotated draft genome sequences of Ceratocystis pirilliformis, Diaporthe australafricana, Fusarium ophioides, Paecilomyces lecythidis, and Sporothrix stenoceras.</title>
        <authorList>
            <person name="Aylward J."/>
            <person name="Wilson A.M."/>
            <person name="Visagie C.M."/>
            <person name="Spraker J."/>
            <person name="Barnes I."/>
            <person name="Buitendag C."/>
            <person name="Ceriani C."/>
            <person name="Del Mar Angel L."/>
            <person name="du Plessis D."/>
            <person name="Fuchs T."/>
            <person name="Gasser K."/>
            <person name="Kramer D."/>
            <person name="Li W."/>
            <person name="Munsamy K."/>
            <person name="Piso A."/>
            <person name="Price J.L."/>
            <person name="Sonnekus B."/>
            <person name="Thomas C."/>
            <person name="van der Nest A."/>
            <person name="van Dijk A."/>
            <person name="van Heerden A."/>
            <person name="van Vuuren N."/>
            <person name="Yilmaz N."/>
            <person name="Duong T.A."/>
            <person name="van der Merwe N.A."/>
            <person name="Wingfield M.J."/>
            <person name="Wingfield B.D."/>
        </authorList>
    </citation>
    <scope>NUCLEOTIDE SEQUENCE [LARGE SCALE GENOMIC DNA]</scope>
    <source>
        <strain evidence="5 6">CMW 5346</strain>
    </source>
</reference>
<dbReference type="PROSITE" id="PS50297">
    <property type="entry name" value="ANK_REP_REGION"/>
    <property type="match status" value="3"/>
</dbReference>
<dbReference type="InterPro" id="IPR002110">
    <property type="entry name" value="Ankyrin_rpt"/>
</dbReference>
<organism evidence="5 6">
    <name type="scientific">Sporothrix stenoceras</name>
    <dbReference type="NCBI Taxonomy" id="5173"/>
    <lineage>
        <taxon>Eukaryota</taxon>
        <taxon>Fungi</taxon>
        <taxon>Dikarya</taxon>
        <taxon>Ascomycota</taxon>
        <taxon>Pezizomycotina</taxon>
        <taxon>Sordariomycetes</taxon>
        <taxon>Sordariomycetidae</taxon>
        <taxon>Ophiostomatales</taxon>
        <taxon>Ophiostomataceae</taxon>
        <taxon>Sporothrix</taxon>
    </lineage>
</organism>